<proteinExistence type="predicted"/>
<keyword evidence="1" id="KW-0812">Transmembrane</keyword>
<feature type="transmembrane region" description="Helical" evidence="1">
    <location>
        <begin position="51"/>
        <end position="70"/>
    </location>
</feature>
<dbReference type="GO" id="GO:0003677">
    <property type="term" value="F:DNA binding"/>
    <property type="evidence" value="ECO:0007669"/>
    <property type="project" value="InterPro"/>
</dbReference>
<organism evidence="3 4">
    <name type="scientific">Siphonobacter curvatus</name>
    <dbReference type="NCBI Taxonomy" id="2094562"/>
    <lineage>
        <taxon>Bacteria</taxon>
        <taxon>Pseudomonadati</taxon>
        <taxon>Bacteroidota</taxon>
        <taxon>Cytophagia</taxon>
        <taxon>Cytophagales</taxon>
        <taxon>Cytophagaceae</taxon>
        <taxon>Siphonobacter</taxon>
    </lineage>
</organism>
<dbReference type="GO" id="GO:0000156">
    <property type="term" value="F:phosphorelay response regulator activity"/>
    <property type="evidence" value="ECO:0007669"/>
    <property type="project" value="InterPro"/>
</dbReference>
<dbReference type="PANTHER" id="PTHR37299:SF1">
    <property type="entry name" value="STAGE 0 SPORULATION PROTEIN A HOMOLOG"/>
    <property type="match status" value="1"/>
</dbReference>
<dbReference type="Pfam" id="PF04397">
    <property type="entry name" value="LytTR"/>
    <property type="match status" value="1"/>
</dbReference>
<keyword evidence="4" id="KW-1185">Reference proteome</keyword>
<dbReference type="InterPro" id="IPR046947">
    <property type="entry name" value="LytR-like"/>
</dbReference>
<evidence type="ECO:0000256" key="1">
    <source>
        <dbReference type="SAM" id="Phobius"/>
    </source>
</evidence>
<keyword evidence="1" id="KW-0472">Membrane</keyword>
<dbReference type="AlphaFoldDB" id="A0A2S7IKJ0"/>
<keyword evidence="1" id="KW-1133">Transmembrane helix</keyword>
<reference evidence="4" key="1">
    <citation type="submission" date="2018-02" db="EMBL/GenBank/DDBJ databases">
        <title>Genome sequencing of Solimonas sp. HR-BB.</title>
        <authorList>
            <person name="Lee Y."/>
            <person name="Jeon C.O."/>
        </authorList>
    </citation>
    <scope>NUCLEOTIDE SEQUENCE [LARGE SCALE GENOMIC DNA]</scope>
    <source>
        <strain evidence="4">HR-U</strain>
    </source>
</reference>
<accession>A0A2S7IKJ0</accession>
<name>A0A2S7IKJ0_9BACT</name>
<dbReference type="OrthoDB" id="1118393at2"/>
<evidence type="ECO:0000259" key="2">
    <source>
        <dbReference type="PROSITE" id="PS50930"/>
    </source>
</evidence>
<dbReference type="EMBL" id="PTRA01000001">
    <property type="protein sequence ID" value="PQA58273.1"/>
    <property type="molecule type" value="Genomic_DNA"/>
</dbReference>
<feature type="transmembrane region" description="Helical" evidence="1">
    <location>
        <begin position="20"/>
        <end position="39"/>
    </location>
</feature>
<dbReference type="InterPro" id="IPR007492">
    <property type="entry name" value="LytTR_DNA-bd_dom"/>
</dbReference>
<dbReference type="Gene3D" id="2.40.50.1020">
    <property type="entry name" value="LytTr DNA-binding domain"/>
    <property type="match status" value="1"/>
</dbReference>
<dbReference type="PANTHER" id="PTHR37299">
    <property type="entry name" value="TRANSCRIPTIONAL REGULATOR-RELATED"/>
    <property type="match status" value="1"/>
</dbReference>
<dbReference type="RefSeq" id="WP_104709502.1">
    <property type="nucleotide sequence ID" value="NZ_PTRA01000001.1"/>
</dbReference>
<feature type="domain" description="HTH LytTR-type" evidence="2">
    <location>
        <begin position="175"/>
        <end position="282"/>
    </location>
</feature>
<evidence type="ECO:0000313" key="4">
    <source>
        <dbReference type="Proteomes" id="UP000239590"/>
    </source>
</evidence>
<evidence type="ECO:0000313" key="3">
    <source>
        <dbReference type="EMBL" id="PQA58273.1"/>
    </source>
</evidence>
<comment type="caution">
    <text evidence="3">The sequence shown here is derived from an EMBL/GenBank/DDBJ whole genome shotgun (WGS) entry which is preliminary data.</text>
</comment>
<dbReference type="Proteomes" id="UP000239590">
    <property type="component" value="Unassembled WGS sequence"/>
</dbReference>
<feature type="transmembrane region" description="Helical" evidence="1">
    <location>
        <begin position="120"/>
        <end position="145"/>
    </location>
</feature>
<gene>
    <name evidence="3" type="ORF">C5O19_00920</name>
</gene>
<protein>
    <submittedName>
        <fullName evidence="3">LytTR family transcriptional regulator</fullName>
    </submittedName>
</protein>
<sequence length="282" mass="32304">MFSILAQPHPRFERDAATWWLSIGAGLFVGLFIIIFQPFGTARVVMPGKYLFLAGFGVITSLVLVTNYFALPALFPAWFREERWTVGRNIVFILGHFLGIAVLNYFYTTSVFGISRHIPGLLSMIGFTLIIGVFPTTAFTITTYVKKLKKYSQPPQPEPLSPQEIATETQQYIQFTAENGKDQLRLPVTELLYIESADNYSEIVFQENGQLRKELLRSSLSRLETQIPYDFIVRCHRSYIVNLHRVERVSGNAQGYKLHLRSLETLVPVARKYSELVTERFH</sequence>
<dbReference type="PROSITE" id="PS50930">
    <property type="entry name" value="HTH_LYTTR"/>
    <property type="match status" value="1"/>
</dbReference>
<dbReference type="SMART" id="SM00850">
    <property type="entry name" value="LytTR"/>
    <property type="match status" value="1"/>
</dbReference>
<feature type="transmembrane region" description="Helical" evidence="1">
    <location>
        <begin position="90"/>
        <end position="108"/>
    </location>
</feature>